<evidence type="ECO:0000313" key="2">
    <source>
        <dbReference type="Proteomes" id="UP000030688"/>
    </source>
</evidence>
<name>W7FQG3_PLAF8</name>
<protein>
    <submittedName>
        <fullName evidence="1">Uncharacterized protein</fullName>
    </submittedName>
</protein>
<accession>W7FQG3</accession>
<reference evidence="1 2" key="2">
    <citation type="submission" date="2013-02" db="EMBL/GenBank/DDBJ databases">
        <title>The Genome Sequence of Plasmodium falciparum 7G8.</title>
        <authorList>
            <consortium name="The Broad Institute Genome Sequencing Platform"/>
            <consortium name="The Broad Institute Genome Sequencing Center for Infectious Disease"/>
            <person name="Neafsey D."/>
            <person name="Cheeseman I."/>
            <person name="Volkman S."/>
            <person name="Adams J."/>
            <person name="Walker B."/>
            <person name="Young S.K."/>
            <person name="Zeng Q."/>
            <person name="Gargeya S."/>
            <person name="Fitzgerald M."/>
            <person name="Haas B."/>
            <person name="Abouelleil A."/>
            <person name="Alvarado L."/>
            <person name="Arachchi H.M."/>
            <person name="Berlin A.M."/>
            <person name="Chapman S.B."/>
            <person name="Dewar J."/>
            <person name="Goldberg J."/>
            <person name="Griggs A."/>
            <person name="Gujja S."/>
            <person name="Hansen M."/>
            <person name="Howarth C."/>
            <person name="Imamovic A."/>
            <person name="Larimer J."/>
            <person name="McCowan C."/>
            <person name="Murphy C."/>
            <person name="Neiman D."/>
            <person name="Pearson M."/>
            <person name="Priest M."/>
            <person name="Roberts A."/>
            <person name="Saif S."/>
            <person name="Shea T."/>
            <person name="Sisk P."/>
            <person name="Sykes S."/>
            <person name="Wortman J."/>
            <person name="Nusbaum C."/>
            <person name="Birren B."/>
        </authorList>
    </citation>
    <scope>NUCLEOTIDE SEQUENCE [LARGE SCALE GENOMIC DNA]</scope>
    <source>
        <strain evidence="1 2">7G8</strain>
    </source>
</reference>
<gene>
    <name evidence="1" type="ORF">PFBG_01671</name>
</gene>
<proteinExistence type="predicted"/>
<dbReference type="EMBL" id="KE123602">
    <property type="protein sequence ID" value="EUR74070.1"/>
    <property type="molecule type" value="Genomic_DNA"/>
</dbReference>
<evidence type="ECO:0000313" key="1">
    <source>
        <dbReference type="EMBL" id="EUR74070.1"/>
    </source>
</evidence>
<organism evidence="1 2">
    <name type="scientific">Plasmodium falciparum (isolate 7G8)</name>
    <dbReference type="NCBI Taxonomy" id="57266"/>
    <lineage>
        <taxon>Eukaryota</taxon>
        <taxon>Sar</taxon>
        <taxon>Alveolata</taxon>
        <taxon>Apicomplexa</taxon>
        <taxon>Aconoidasida</taxon>
        <taxon>Haemosporida</taxon>
        <taxon>Plasmodiidae</taxon>
        <taxon>Plasmodium</taxon>
        <taxon>Plasmodium (Laverania)</taxon>
    </lineage>
</organism>
<dbReference type="AlphaFoldDB" id="W7FQG3"/>
<dbReference type="Proteomes" id="UP000030688">
    <property type="component" value="Unassembled WGS sequence"/>
</dbReference>
<sequence>MYFYKDKRLRKNLIVYIKKYESTKLCMYKKLKNHNLYSKN</sequence>
<reference evidence="2" key="1">
    <citation type="submission" date="2007-11" db="EMBL/GenBank/DDBJ databases">
        <authorList>
            <consortium name="The Broad Institute Genome Sequencing Platform"/>
            <person name="Volkman S.K."/>
            <person name="Daily J.P."/>
            <person name="Sarr O."/>
            <person name="Ndiaye D."/>
            <person name="Ndir O."/>
            <person name="Mboup S."/>
            <person name="Lukens A."/>
            <person name="Stange-Thomann N."/>
            <person name="Mauceli E."/>
            <person name="Gnerre S."/>
            <person name="Jaffe D."/>
            <person name="Zainoun J."/>
            <person name="Wiegand R.C."/>
            <person name="Birren B."/>
            <person name="Galagan J."/>
            <person name="Lander E."/>
            <person name="Wirth D.F."/>
        </authorList>
    </citation>
    <scope>NUCLEOTIDE SEQUENCE [LARGE SCALE GENOMIC DNA]</scope>
    <source>
        <strain evidence="2">7G8</strain>
    </source>
</reference>